<dbReference type="Proteomes" id="UP001235712">
    <property type="component" value="Unassembled WGS sequence"/>
</dbReference>
<keyword evidence="1" id="KW-0436">Ligase</keyword>
<dbReference type="PANTHER" id="PTHR43585">
    <property type="entry name" value="FUMIPYRROLE BIOSYNTHESIS PROTEIN C"/>
    <property type="match status" value="1"/>
</dbReference>
<dbReference type="InterPro" id="IPR011761">
    <property type="entry name" value="ATP-grasp"/>
</dbReference>
<evidence type="ECO:0000256" key="1">
    <source>
        <dbReference type="ARBA" id="ARBA00022598"/>
    </source>
</evidence>
<dbReference type="InterPro" id="IPR052032">
    <property type="entry name" value="ATP-dep_AA_Ligase"/>
</dbReference>
<feature type="domain" description="ATP-grasp" evidence="5">
    <location>
        <begin position="109"/>
        <end position="305"/>
    </location>
</feature>
<organism evidence="6 7">
    <name type="scientific">Kineosporia succinea</name>
    <dbReference type="NCBI Taxonomy" id="84632"/>
    <lineage>
        <taxon>Bacteria</taxon>
        <taxon>Bacillati</taxon>
        <taxon>Actinomycetota</taxon>
        <taxon>Actinomycetes</taxon>
        <taxon>Kineosporiales</taxon>
        <taxon>Kineosporiaceae</taxon>
        <taxon>Kineosporia</taxon>
    </lineage>
</organism>
<evidence type="ECO:0000313" key="6">
    <source>
        <dbReference type="EMBL" id="MDP9830192.1"/>
    </source>
</evidence>
<dbReference type="Gene3D" id="3.30.470.20">
    <property type="entry name" value="ATP-grasp fold, B domain"/>
    <property type="match status" value="1"/>
</dbReference>
<evidence type="ECO:0000259" key="5">
    <source>
        <dbReference type="PROSITE" id="PS50975"/>
    </source>
</evidence>
<evidence type="ECO:0000313" key="7">
    <source>
        <dbReference type="Proteomes" id="UP001235712"/>
    </source>
</evidence>
<protein>
    <submittedName>
        <fullName evidence="6">Biotin carboxylase</fullName>
    </submittedName>
</protein>
<comment type="caution">
    <text evidence="6">The sequence shown here is derived from an EMBL/GenBank/DDBJ whole genome shotgun (WGS) entry which is preliminary data.</text>
</comment>
<dbReference type="PANTHER" id="PTHR43585:SF2">
    <property type="entry name" value="ATP-GRASP ENZYME FSQD"/>
    <property type="match status" value="1"/>
</dbReference>
<accession>A0ABT9PCI5</accession>
<reference evidence="6 7" key="1">
    <citation type="submission" date="2023-07" db="EMBL/GenBank/DDBJ databases">
        <title>Sequencing the genomes of 1000 actinobacteria strains.</title>
        <authorList>
            <person name="Klenk H.-P."/>
        </authorList>
    </citation>
    <scope>NUCLEOTIDE SEQUENCE [LARGE SCALE GENOMIC DNA]</scope>
    <source>
        <strain evidence="6 7">DSM 44388</strain>
    </source>
</reference>
<name>A0ABT9PCI5_9ACTN</name>
<evidence type="ECO:0000256" key="2">
    <source>
        <dbReference type="ARBA" id="ARBA00022741"/>
    </source>
</evidence>
<dbReference type="SUPFAM" id="SSF56059">
    <property type="entry name" value="Glutathione synthetase ATP-binding domain-like"/>
    <property type="match status" value="1"/>
</dbReference>
<dbReference type="RefSeq" id="WP_307249131.1">
    <property type="nucleotide sequence ID" value="NZ_JAUSQZ010000001.1"/>
</dbReference>
<dbReference type="PROSITE" id="PS50975">
    <property type="entry name" value="ATP_GRASP"/>
    <property type="match status" value="1"/>
</dbReference>
<keyword evidence="3 4" id="KW-0067">ATP-binding</keyword>
<proteinExistence type="predicted"/>
<gene>
    <name evidence="6" type="ORF">J2S57_005941</name>
</gene>
<evidence type="ECO:0000256" key="4">
    <source>
        <dbReference type="PROSITE-ProRule" id="PRU00409"/>
    </source>
</evidence>
<sequence>MPIVVVYDKGSAAPGEIIASLADDDGLVIVLADTETARNARVVFESCSRAVLDLSDADLPARLRALGVTGIVTYSERMLQATADLADRCALAYSPPPAVAALTDKSAQRAALREGGADVVATAEIRSIDDYASALAHVGVPAVIKPAQGESSRNTLLVHTADEGRQAVTDYLTVEKRLVMEEFLRGTAPEEPYGDYVSVESAVLPSGPVQYAITGKFRLAPPFRESGQFWPARLDDDLAAEVSRLAGSAITALGMTTGLAHTEIKLTADGPRIIEVNGRLGGLQPDLAARATGLDTIRLGADIALGRPVELAPVRPDRVYFQLFTPGPTTNGFLRRSWGGREALALPGVTAYRAYARPGTVVGGTSSNWLDLTCGVVDSHAELPALVRAVTQVLHYEFDIVGTSVVRTAADLLVNP</sequence>
<evidence type="ECO:0000256" key="3">
    <source>
        <dbReference type="ARBA" id="ARBA00022840"/>
    </source>
</evidence>
<keyword evidence="7" id="KW-1185">Reference proteome</keyword>
<dbReference type="EMBL" id="JAUSQZ010000001">
    <property type="protein sequence ID" value="MDP9830192.1"/>
    <property type="molecule type" value="Genomic_DNA"/>
</dbReference>
<keyword evidence="2 4" id="KW-0547">Nucleotide-binding</keyword>